<dbReference type="Gene3D" id="3.40.50.1000">
    <property type="entry name" value="HAD superfamily/HAD-like"/>
    <property type="match status" value="1"/>
</dbReference>
<dbReference type="AlphaFoldDB" id="A0A369WMY4"/>
<dbReference type="GO" id="GO:0005829">
    <property type="term" value="C:cytosol"/>
    <property type="evidence" value="ECO:0007669"/>
    <property type="project" value="TreeGrafter"/>
</dbReference>
<reference evidence="1 2" key="1">
    <citation type="submission" date="2018-07" db="EMBL/GenBank/DDBJ databases">
        <title>Motiliproteus coralliicola sp. nov., a bacterium isolated from Coral.</title>
        <authorList>
            <person name="Wang G."/>
        </authorList>
    </citation>
    <scope>NUCLEOTIDE SEQUENCE [LARGE SCALE GENOMIC DNA]</scope>
    <source>
        <strain evidence="1 2">C34</strain>
    </source>
</reference>
<dbReference type="InterPro" id="IPR041492">
    <property type="entry name" value="HAD_2"/>
</dbReference>
<keyword evidence="2" id="KW-1185">Reference proteome</keyword>
<dbReference type="InterPro" id="IPR050155">
    <property type="entry name" value="HAD-like_hydrolase_sf"/>
</dbReference>
<dbReference type="Gene3D" id="1.10.150.240">
    <property type="entry name" value="Putative phosphatase, domain 2"/>
    <property type="match status" value="1"/>
</dbReference>
<proteinExistence type="predicted"/>
<dbReference type="PANTHER" id="PTHR43434">
    <property type="entry name" value="PHOSPHOGLYCOLATE PHOSPHATASE"/>
    <property type="match status" value="1"/>
</dbReference>
<evidence type="ECO:0000313" key="1">
    <source>
        <dbReference type="EMBL" id="RDE22861.1"/>
    </source>
</evidence>
<dbReference type="GO" id="GO:0004713">
    <property type="term" value="F:protein tyrosine kinase activity"/>
    <property type="evidence" value="ECO:0007669"/>
    <property type="project" value="TreeGrafter"/>
</dbReference>
<gene>
    <name evidence="1" type="ORF">DV711_09875</name>
</gene>
<dbReference type="InterPro" id="IPR036412">
    <property type="entry name" value="HAD-like_sf"/>
</dbReference>
<dbReference type="OrthoDB" id="9782449at2"/>
<evidence type="ECO:0000313" key="2">
    <source>
        <dbReference type="Proteomes" id="UP000253769"/>
    </source>
</evidence>
<dbReference type="EMBL" id="QQOH01000002">
    <property type="protein sequence ID" value="RDE22861.1"/>
    <property type="molecule type" value="Genomic_DNA"/>
</dbReference>
<name>A0A369WMY4_9GAMM</name>
<sequence>MNYETNTLDQYAAQWWKKAFSRLRRDSLITRISTFLTSGSSYDYNFLRLCIQHERSTLATEKRTQLFFDLDGTLVDSQPGIELSIRHTLDQLGVEQPCEQRLRDCFGPPLRISFASLLDTQHQPVIEQAVTLFRQHYLQQGIHHYRIYPGISALLQQLADSCDQSLAVLTAKPQAQAEWILTDAGLAPYFQQVFGSTDQGVRSCKSRHLGHLIAQQQLTPSHCWMIGDRACDIEAAKANATRSVAVSWGYASDQELGNSDYCHLIDSPGQLLAIIEAGRPSPPLGRCDQR</sequence>
<dbReference type="Proteomes" id="UP000253769">
    <property type="component" value="Unassembled WGS sequence"/>
</dbReference>
<dbReference type="PANTHER" id="PTHR43434:SF20">
    <property type="entry name" value="5'-NUCLEOTIDASE"/>
    <property type="match status" value="1"/>
</dbReference>
<dbReference type="SUPFAM" id="SSF56784">
    <property type="entry name" value="HAD-like"/>
    <property type="match status" value="1"/>
</dbReference>
<dbReference type="InterPro" id="IPR023214">
    <property type="entry name" value="HAD_sf"/>
</dbReference>
<dbReference type="Pfam" id="PF13419">
    <property type="entry name" value="HAD_2"/>
    <property type="match status" value="1"/>
</dbReference>
<accession>A0A369WMY4</accession>
<protein>
    <submittedName>
        <fullName evidence="1">HAD family hydrolase</fullName>
    </submittedName>
</protein>
<comment type="caution">
    <text evidence="1">The sequence shown here is derived from an EMBL/GenBank/DDBJ whole genome shotgun (WGS) entry which is preliminary data.</text>
</comment>
<dbReference type="InterPro" id="IPR023198">
    <property type="entry name" value="PGP-like_dom2"/>
</dbReference>
<keyword evidence="1" id="KW-0378">Hydrolase</keyword>
<dbReference type="RefSeq" id="WP_114695494.1">
    <property type="nucleotide sequence ID" value="NZ_QQOH01000002.1"/>
</dbReference>
<dbReference type="GO" id="GO:0016787">
    <property type="term" value="F:hydrolase activity"/>
    <property type="evidence" value="ECO:0007669"/>
    <property type="project" value="UniProtKB-KW"/>
</dbReference>
<organism evidence="1 2">
    <name type="scientific">Motiliproteus coralliicola</name>
    <dbReference type="NCBI Taxonomy" id="2283196"/>
    <lineage>
        <taxon>Bacteria</taxon>
        <taxon>Pseudomonadati</taxon>
        <taxon>Pseudomonadota</taxon>
        <taxon>Gammaproteobacteria</taxon>
        <taxon>Oceanospirillales</taxon>
        <taxon>Oceanospirillaceae</taxon>
        <taxon>Motiliproteus</taxon>
    </lineage>
</organism>